<dbReference type="AlphaFoldDB" id="A0A8B6GYI8"/>
<name>A0A8B6GYI8_MYTGA</name>
<proteinExistence type="predicted"/>
<evidence type="ECO:0000313" key="1">
    <source>
        <dbReference type="EMBL" id="VDI70488.1"/>
    </source>
</evidence>
<gene>
    <name evidence="1" type="ORF">MGAL_10B024023</name>
</gene>
<organism evidence="1 2">
    <name type="scientific">Mytilus galloprovincialis</name>
    <name type="common">Mediterranean mussel</name>
    <dbReference type="NCBI Taxonomy" id="29158"/>
    <lineage>
        <taxon>Eukaryota</taxon>
        <taxon>Metazoa</taxon>
        <taxon>Spiralia</taxon>
        <taxon>Lophotrochozoa</taxon>
        <taxon>Mollusca</taxon>
        <taxon>Bivalvia</taxon>
        <taxon>Autobranchia</taxon>
        <taxon>Pteriomorphia</taxon>
        <taxon>Mytilida</taxon>
        <taxon>Mytiloidea</taxon>
        <taxon>Mytilidae</taxon>
        <taxon>Mytilinae</taxon>
        <taxon>Mytilus</taxon>
    </lineage>
</organism>
<dbReference type="EMBL" id="UYJE01009145">
    <property type="protein sequence ID" value="VDI70488.1"/>
    <property type="molecule type" value="Genomic_DNA"/>
</dbReference>
<reference evidence="1" key="1">
    <citation type="submission" date="2018-11" db="EMBL/GenBank/DDBJ databases">
        <authorList>
            <person name="Alioto T."/>
            <person name="Alioto T."/>
        </authorList>
    </citation>
    <scope>NUCLEOTIDE SEQUENCE</scope>
</reference>
<keyword evidence="2" id="KW-1185">Reference proteome</keyword>
<sequence>MHNAVHLPNAPKLDNLFDNSTAGVIMKPNIHVTTWKPFNQSSSLFLRIYLNATNPVWDREKHALMPSRTHIGSPSLHDFEPNEGFKWYTPSTSDITLHHYRSCQKEWWNMFKSDSEVVNGKHSVQSENNHAVSTCQYFRQYQQKDIEIIGQHIEPRVLKLGQMLTCNTKN</sequence>
<comment type="caution">
    <text evidence="1">The sequence shown here is derived from an EMBL/GenBank/DDBJ whole genome shotgun (WGS) entry which is preliminary data.</text>
</comment>
<protein>
    <submittedName>
        <fullName evidence="1">Uncharacterized protein</fullName>
    </submittedName>
</protein>
<evidence type="ECO:0000313" key="2">
    <source>
        <dbReference type="Proteomes" id="UP000596742"/>
    </source>
</evidence>
<accession>A0A8B6GYI8</accession>
<dbReference type="Proteomes" id="UP000596742">
    <property type="component" value="Unassembled WGS sequence"/>
</dbReference>